<dbReference type="Proteomes" id="UP001257948">
    <property type="component" value="Unassembled WGS sequence"/>
</dbReference>
<dbReference type="Pfam" id="PF13302">
    <property type="entry name" value="Acetyltransf_3"/>
    <property type="match status" value="1"/>
</dbReference>
<dbReference type="PROSITE" id="PS51186">
    <property type="entry name" value="GNAT"/>
    <property type="match status" value="1"/>
</dbReference>
<dbReference type="PANTHER" id="PTHR43792">
    <property type="entry name" value="GNAT FAMILY, PUTATIVE (AFU_ORTHOLOGUE AFUA_3G00765)-RELATED-RELATED"/>
    <property type="match status" value="1"/>
</dbReference>
<dbReference type="EC" id="2.-.-.-" evidence="5"/>
<keyword evidence="6" id="KW-1185">Reference proteome</keyword>
<keyword evidence="1 5" id="KW-0808">Transferase</keyword>
<evidence type="ECO:0000256" key="1">
    <source>
        <dbReference type="ARBA" id="ARBA00022679"/>
    </source>
</evidence>
<evidence type="ECO:0000256" key="2">
    <source>
        <dbReference type="ARBA" id="ARBA00023315"/>
    </source>
</evidence>
<gene>
    <name evidence="5" type="ORF">RQC66_17750</name>
</gene>
<evidence type="ECO:0000259" key="4">
    <source>
        <dbReference type="PROSITE" id="PS51186"/>
    </source>
</evidence>
<dbReference type="SUPFAM" id="SSF55729">
    <property type="entry name" value="Acyl-CoA N-acyltransferases (Nat)"/>
    <property type="match status" value="1"/>
</dbReference>
<accession>A0ABU3LTT3</accession>
<dbReference type="InterPro" id="IPR000182">
    <property type="entry name" value="GNAT_dom"/>
</dbReference>
<feature type="domain" description="N-acetyltransferase" evidence="4">
    <location>
        <begin position="12"/>
        <end position="176"/>
    </location>
</feature>
<comment type="caution">
    <text evidence="5">The sequence shown here is derived from an EMBL/GenBank/DDBJ whole genome shotgun (WGS) entry which is preliminary data.</text>
</comment>
<name>A0ABU3LTT3_9ACTN</name>
<proteinExistence type="inferred from homology"/>
<dbReference type="CDD" id="cd04301">
    <property type="entry name" value="NAT_SF"/>
    <property type="match status" value="1"/>
</dbReference>
<evidence type="ECO:0000313" key="6">
    <source>
        <dbReference type="Proteomes" id="UP001257948"/>
    </source>
</evidence>
<dbReference type="InterPro" id="IPR016181">
    <property type="entry name" value="Acyl_CoA_acyltransferase"/>
</dbReference>
<keyword evidence="2" id="KW-0012">Acyltransferase</keyword>
<organism evidence="5 6">
    <name type="scientific">Streptomyces justiciae</name>
    <dbReference type="NCBI Taxonomy" id="2780140"/>
    <lineage>
        <taxon>Bacteria</taxon>
        <taxon>Bacillati</taxon>
        <taxon>Actinomycetota</taxon>
        <taxon>Actinomycetes</taxon>
        <taxon>Kitasatosporales</taxon>
        <taxon>Streptomycetaceae</taxon>
        <taxon>Streptomyces</taxon>
    </lineage>
</organism>
<sequence>MEIESEELPGGVVLRPAAPGDAEALCAAYVANRKHLEPWEPRRPEDFFTVMGQRIRLDERLRQFAEGRIVPWHLESDGRIVGAITLTGIILGPFRSAYLGYWIAADQQGRGLATAAVERVSRAARETVGLHRIEATTVVDNAGSQRVLEKCGFEPIGLAPRYLHINGEWRDHRMFQRILHDDDPQP</sequence>
<protein>
    <submittedName>
        <fullName evidence="5">GNAT family protein</fullName>
        <ecNumber evidence="5">2.-.-.-</ecNumber>
    </submittedName>
</protein>
<reference evidence="6" key="1">
    <citation type="submission" date="2023-07" db="EMBL/GenBank/DDBJ databases">
        <title>Draft genome sequence of the endophytic actinobacterium Streptomyces justiciae WPN32, a potential antibiotic producer.</title>
        <authorList>
            <person name="Yasawong M."/>
            <person name="Pana W."/>
            <person name="Ganta P."/>
            <person name="Santapan N."/>
            <person name="Songngamsuk T."/>
            <person name="Phatcharaharikarn M."/>
            <person name="Kerdtoob S."/>
            <person name="Nantapong N."/>
        </authorList>
    </citation>
    <scope>NUCLEOTIDE SEQUENCE [LARGE SCALE GENOMIC DNA]</scope>
    <source>
        <strain evidence="6">WPN32</strain>
    </source>
</reference>
<evidence type="ECO:0000256" key="3">
    <source>
        <dbReference type="ARBA" id="ARBA00038502"/>
    </source>
</evidence>
<dbReference type="RefSeq" id="WP_194078791.1">
    <property type="nucleotide sequence ID" value="NZ_JADDXU010000003.1"/>
</dbReference>
<dbReference type="PANTHER" id="PTHR43792:SF8">
    <property type="entry name" value="[RIBOSOMAL PROTEIN US5]-ALANINE N-ACETYLTRANSFERASE"/>
    <property type="match status" value="1"/>
</dbReference>
<comment type="similarity">
    <text evidence="3">Belongs to the acetyltransferase family. RimJ subfamily.</text>
</comment>
<dbReference type="Gene3D" id="3.40.630.30">
    <property type="match status" value="1"/>
</dbReference>
<dbReference type="EMBL" id="JAVTLL010000011">
    <property type="protein sequence ID" value="MDT7842578.1"/>
    <property type="molecule type" value="Genomic_DNA"/>
</dbReference>
<dbReference type="GO" id="GO:0016740">
    <property type="term" value="F:transferase activity"/>
    <property type="evidence" value="ECO:0007669"/>
    <property type="project" value="UniProtKB-KW"/>
</dbReference>
<evidence type="ECO:0000313" key="5">
    <source>
        <dbReference type="EMBL" id="MDT7842578.1"/>
    </source>
</evidence>
<dbReference type="InterPro" id="IPR051531">
    <property type="entry name" value="N-acetyltransferase"/>
</dbReference>